<proteinExistence type="predicted"/>
<dbReference type="RefSeq" id="WP_046699379.1">
    <property type="nucleotide sequence ID" value="NZ_CP011376.1"/>
</dbReference>
<protein>
    <recommendedName>
        <fullName evidence="3">Phage tail protein</fullName>
    </recommendedName>
</protein>
<reference evidence="1 2" key="1">
    <citation type="submission" date="2015-05" db="EMBL/GenBank/DDBJ databases">
        <authorList>
            <person name="Dickey A."/>
            <person name="Clawson M."/>
            <person name="Bono J."/>
            <person name="Loy J.D."/>
        </authorList>
    </citation>
    <scope>NUCLEOTIDE SEQUENCE [LARGE SCALE GENOMIC DNA]</scope>
    <source>
        <strain evidence="1 2">22581</strain>
    </source>
</reference>
<accession>A0AAC8T8I3</accession>
<dbReference type="Pfam" id="PF16459">
    <property type="entry name" value="Phage_TAC_13"/>
    <property type="match status" value="1"/>
</dbReference>
<evidence type="ECO:0000313" key="1">
    <source>
        <dbReference type="EMBL" id="AKG08392.1"/>
    </source>
</evidence>
<dbReference type="Proteomes" id="UP000077465">
    <property type="component" value="Chromosome"/>
</dbReference>
<dbReference type="Gene3D" id="3.30.2220.20">
    <property type="entry name" value="Phage tail assembly chaperone gp13-like"/>
    <property type="match status" value="1"/>
</dbReference>
<name>A0AAC8T8I3_9GAMM</name>
<dbReference type="EMBL" id="CP011376">
    <property type="protein sequence ID" value="AKG08392.1"/>
    <property type="molecule type" value="Genomic_DNA"/>
</dbReference>
<evidence type="ECO:0000313" key="2">
    <source>
        <dbReference type="Proteomes" id="UP000077465"/>
    </source>
</evidence>
<dbReference type="InterPro" id="IPR024410">
    <property type="entry name" value="Phage_TAC_12"/>
</dbReference>
<sequence>MKKSTLLNKIKSLSKPTQVSIDGIDGIDEPLFIRRISVAEQSKLAKLADDQTAAAVALVLYGVCDEKGERLFDDDDAKEIEDLDSKTVGQIVEAVSRVNFGTVETAEKNS</sequence>
<evidence type="ECO:0008006" key="3">
    <source>
        <dbReference type="Google" id="ProtNLM"/>
    </source>
</evidence>
<dbReference type="InterPro" id="IPR038556">
    <property type="entry name" value="TAC_Gp13-like_sf"/>
</dbReference>
<dbReference type="AlphaFoldDB" id="A0AAC8T8I3"/>
<organism evidence="1 2">
    <name type="scientific">Moraxella bovoculi</name>
    <dbReference type="NCBI Taxonomy" id="386891"/>
    <lineage>
        <taxon>Bacteria</taxon>
        <taxon>Pseudomonadati</taxon>
        <taxon>Pseudomonadota</taxon>
        <taxon>Gammaproteobacteria</taxon>
        <taxon>Moraxellales</taxon>
        <taxon>Moraxellaceae</taxon>
        <taxon>Moraxella</taxon>
    </lineage>
</organism>
<gene>
    <name evidence="1" type="ORF">AAX06_09860</name>
</gene>